<organism evidence="1 2">
    <name type="scientific">Trichinella britovi</name>
    <name type="common">Parasitic roundworm</name>
    <dbReference type="NCBI Taxonomy" id="45882"/>
    <lineage>
        <taxon>Eukaryota</taxon>
        <taxon>Metazoa</taxon>
        <taxon>Ecdysozoa</taxon>
        <taxon>Nematoda</taxon>
        <taxon>Enoplea</taxon>
        <taxon>Dorylaimia</taxon>
        <taxon>Trichinellida</taxon>
        <taxon>Trichinellidae</taxon>
        <taxon>Trichinella</taxon>
    </lineage>
</organism>
<evidence type="ECO:0000313" key="1">
    <source>
        <dbReference type="EMBL" id="KRY07453.1"/>
    </source>
</evidence>
<sequence>MYKIIQRNIWKECGIAVEMILMRNSHIIKSD</sequence>
<evidence type="ECO:0000313" key="2">
    <source>
        <dbReference type="Proteomes" id="UP000054653"/>
    </source>
</evidence>
<name>A0A0V0Z4Z4_TRIBR</name>
<dbReference type="AlphaFoldDB" id="A0A0V0Z4Z4"/>
<reference evidence="1 2" key="1">
    <citation type="submission" date="2015-01" db="EMBL/GenBank/DDBJ databases">
        <title>Evolution of Trichinella species and genotypes.</title>
        <authorList>
            <person name="Korhonen P.K."/>
            <person name="Edoardo P."/>
            <person name="Giuseppe L.R."/>
            <person name="Gasser R.B."/>
        </authorList>
    </citation>
    <scope>NUCLEOTIDE SEQUENCE [LARGE SCALE GENOMIC DNA]</scope>
    <source>
        <strain evidence="1">ISS120</strain>
    </source>
</reference>
<gene>
    <name evidence="1" type="ORF">T03_11355</name>
</gene>
<accession>A0A0V0Z4Z4</accession>
<protein>
    <submittedName>
        <fullName evidence="1">Uncharacterized protein</fullName>
    </submittedName>
</protein>
<dbReference type="Proteomes" id="UP000054653">
    <property type="component" value="Unassembled WGS sequence"/>
</dbReference>
<dbReference type="EMBL" id="JYDI01004128">
    <property type="protein sequence ID" value="KRY07453.1"/>
    <property type="molecule type" value="Genomic_DNA"/>
</dbReference>
<proteinExistence type="predicted"/>
<comment type="caution">
    <text evidence="1">The sequence shown here is derived from an EMBL/GenBank/DDBJ whole genome shotgun (WGS) entry which is preliminary data.</text>
</comment>
<keyword evidence="2" id="KW-1185">Reference proteome</keyword>